<evidence type="ECO:0000313" key="1">
    <source>
        <dbReference type="EMBL" id="KXX76728.1"/>
    </source>
</evidence>
<proteinExistence type="predicted"/>
<gene>
    <name evidence="1" type="ORF">MMYC01_209298</name>
</gene>
<comment type="caution">
    <text evidence="1">The sequence shown here is derived from an EMBL/GenBank/DDBJ whole genome shotgun (WGS) entry which is preliminary data.</text>
</comment>
<protein>
    <submittedName>
        <fullName evidence="1">Uncharacterized protein</fullName>
    </submittedName>
</protein>
<accession>A0A175VZ05</accession>
<organism evidence="1 2">
    <name type="scientific">Madurella mycetomatis</name>
    <dbReference type="NCBI Taxonomy" id="100816"/>
    <lineage>
        <taxon>Eukaryota</taxon>
        <taxon>Fungi</taxon>
        <taxon>Dikarya</taxon>
        <taxon>Ascomycota</taxon>
        <taxon>Pezizomycotina</taxon>
        <taxon>Sordariomycetes</taxon>
        <taxon>Sordariomycetidae</taxon>
        <taxon>Sordariales</taxon>
        <taxon>Sordariales incertae sedis</taxon>
        <taxon>Madurella</taxon>
    </lineage>
</organism>
<evidence type="ECO:0000313" key="2">
    <source>
        <dbReference type="Proteomes" id="UP000078237"/>
    </source>
</evidence>
<name>A0A175VZ05_9PEZI</name>
<dbReference type="VEuPathDB" id="FungiDB:MMYC01_209298"/>
<dbReference type="OrthoDB" id="3700495at2759"/>
<keyword evidence="2" id="KW-1185">Reference proteome</keyword>
<sequence>MCNYMQREYKCGHFRWIANRWYRDYTITHKRCQPDVTDFEDKAEDCSECKPKVPPPWERMIARNN</sequence>
<dbReference type="Proteomes" id="UP000078237">
    <property type="component" value="Unassembled WGS sequence"/>
</dbReference>
<dbReference type="EMBL" id="LCTW02000196">
    <property type="protein sequence ID" value="KXX76728.1"/>
    <property type="molecule type" value="Genomic_DNA"/>
</dbReference>
<dbReference type="AlphaFoldDB" id="A0A175VZ05"/>
<reference evidence="1 2" key="1">
    <citation type="journal article" date="2016" name="Genome Announc.">
        <title>Genome Sequence of Madurella mycetomatis mm55, Isolated from a Human Mycetoma Case in Sudan.</title>
        <authorList>
            <person name="Smit S."/>
            <person name="Derks M.F."/>
            <person name="Bervoets S."/>
            <person name="Fahal A."/>
            <person name="van Leeuwen W."/>
            <person name="van Belkum A."/>
            <person name="van de Sande W.W."/>
        </authorList>
    </citation>
    <scope>NUCLEOTIDE SEQUENCE [LARGE SCALE GENOMIC DNA]</scope>
    <source>
        <strain evidence="2">mm55</strain>
    </source>
</reference>